<gene>
    <name evidence="3" type="ORF">EUGRSUZ_L02934</name>
</gene>
<feature type="compositionally biased region" description="Basic residues" evidence="1">
    <location>
        <begin position="247"/>
        <end position="262"/>
    </location>
</feature>
<keyword evidence="4" id="KW-1185">Reference proteome</keyword>
<feature type="compositionally biased region" description="Acidic residues" evidence="1">
    <location>
        <begin position="143"/>
        <end position="158"/>
    </location>
</feature>
<dbReference type="GO" id="GO:0003676">
    <property type="term" value="F:nucleic acid binding"/>
    <property type="evidence" value="ECO:0007669"/>
    <property type="project" value="InterPro"/>
</dbReference>
<evidence type="ECO:0000313" key="4">
    <source>
        <dbReference type="Proteomes" id="UP000030711"/>
    </source>
</evidence>
<feature type="region of interest" description="Disordered" evidence="1">
    <location>
        <begin position="367"/>
        <end position="417"/>
    </location>
</feature>
<dbReference type="EMBL" id="MU849853">
    <property type="protein sequence ID" value="KAK2631418.1"/>
    <property type="molecule type" value="Genomic_DNA"/>
</dbReference>
<evidence type="ECO:0000256" key="1">
    <source>
        <dbReference type="SAM" id="MobiDB-lite"/>
    </source>
</evidence>
<feature type="compositionally biased region" description="Acidic residues" evidence="1">
    <location>
        <begin position="122"/>
        <end position="135"/>
    </location>
</feature>
<dbReference type="PROSITE" id="PS50174">
    <property type="entry name" value="G_PATCH"/>
    <property type="match status" value="2"/>
</dbReference>
<dbReference type="AlphaFoldDB" id="A0AAD9T996"/>
<dbReference type="PANTHER" id="PTHR47423">
    <property type="entry name" value="G-PATCH DOMAIN CONTAINING PROTEIN"/>
    <property type="match status" value="1"/>
</dbReference>
<dbReference type="SMART" id="SM00443">
    <property type="entry name" value="G_patch"/>
    <property type="match status" value="2"/>
</dbReference>
<reference evidence="3 4" key="1">
    <citation type="journal article" date="2014" name="Nature">
        <title>The genome of Eucalyptus grandis.</title>
        <authorList>
            <person name="Myburg A.A."/>
            <person name="Grattapaglia D."/>
            <person name="Tuskan G.A."/>
            <person name="Hellsten U."/>
            <person name="Hayes R.D."/>
            <person name="Grimwood J."/>
            <person name="Jenkins J."/>
            <person name="Lindquist E."/>
            <person name="Tice H."/>
            <person name="Bauer D."/>
            <person name="Goodstein D.M."/>
            <person name="Dubchak I."/>
            <person name="Poliakov A."/>
            <person name="Mizrachi E."/>
            <person name="Kullan A.R."/>
            <person name="Hussey S.G."/>
            <person name="Pinard D."/>
            <person name="van der Merwe K."/>
            <person name="Singh P."/>
            <person name="van Jaarsveld I."/>
            <person name="Silva-Junior O.B."/>
            <person name="Togawa R.C."/>
            <person name="Pappas M.R."/>
            <person name="Faria D.A."/>
            <person name="Sansaloni C.P."/>
            <person name="Petroli C.D."/>
            <person name="Yang X."/>
            <person name="Ranjan P."/>
            <person name="Tschaplinski T.J."/>
            <person name="Ye C.Y."/>
            <person name="Li T."/>
            <person name="Sterck L."/>
            <person name="Vanneste K."/>
            <person name="Murat F."/>
            <person name="Soler M."/>
            <person name="Clemente H.S."/>
            <person name="Saidi N."/>
            <person name="Cassan-Wang H."/>
            <person name="Dunand C."/>
            <person name="Hefer C.A."/>
            <person name="Bornberg-Bauer E."/>
            <person name="Kersting A.R."/>
            <person name="Vining K."/>
            <person name="Amarasinghe V."/>
            <person name="Ranik M."/>
            <person name="Naithani S."/>
            <person name="Elser J."/>
            <person name="Boyd A.E."/>
            <person name="Liston A."/>
            <person name="Spatafora J.W."/>
            <person name="Dharmwardhana P."/>
            <person name="Raja R."/>
            <person name="Sullivan C."/>
            <person name="Romanel E."/>
            <person name="Alves-Ferreira M."/>
            <person name="Kulheim C."/>
            <person name="Foley W."/>
            <person name="Carocha V."/>
            <person name="Paiva J."/>
            <person name="Kudrna D."/>
            <person name="Brommonschenkel S.H."/>
            <person name="Pasquali G."/>
            <person name="Byrne M."/>
            <person name="Rigault P."/>
            <person name="Tibbits J."/>
            <person name="Spokevicius A."/>
            <person name="Jones R.C."/>
            <person name="Steane D.A."/>
            <person name="Vaillancourt R.E."/>
            <person name="Potts B.M."/>
            <person name="Joubert F."/>
            <person name="Barry K."/>
            <person name="Pappas G.J."/>
            <person name="Strauss S.H."/>
            <person name="Jaiswal P."/>
            <person name="Grima-Pettenati J."/>
            <person name="Salse J."/>
            <person name="Van de Peer Y."/>
            <person name="Rokhsar D.S."/>
            <person name="Schmutz J."/>
        </authorList>
    </citation>
    <scope>NUCLEOTIDE SEQUENCE [LARGE SCALE GENOMIC DNA]</scope>
    <source>
        <strain evidence="4">cv. BRASUZ1</strain>
        <tissue evidence="3">Leaf extractions</tissue>
    </source>
</reference>
<feature type="region of interest" description="Disordered" evidence="1">
    <location>
        <begin position="54"/>
        <end position="95"/>
    </location>
</feature>
<feature type="region of interest" description="Disordered" evidence="1">
    <location>
        <begin position="230"/>
        <end position="262"/>
    </location>
</feature>
<feature type="compositionally biased region" description="Basic and acidic residues" evidence="1">
    <location>
        <begin position="67"/>
        <end position="77"/>
    </location>
</feature>
<proteinExistence type="predicted"/>
<evidence type="ECO:0000259" key="2">
    <source>
        <dbReference type="PROSITE" id="PS50174"/>
    </source>
</evidence>
<evidence type="ECO:0000313" key="3">
    <source>
        <dbReference type="EMBL" id="KAK2631418.1"/>
    </source>
</evidence>
<name>A0AAD9T996_EUCGR</name>
<dbReference type="PANTHER" id="PTHR47423:SF2">
    <property type="entry name" value="PROTEIN SQS1"/>
    <property type="match status" value="1"/>
</dbReference>
<dbReference type="InterPro" id="IPR000467">
    <property type="entry name" value="G_patch_dom"/>
</dbReference>
<feature type="domain" description="G-patch" evidence="2">
    <location>
        <begin position="330"/>
        <end position="376"/>
    </location>
</feature>
<feature type="domain" description="G-patch" evidence="2">
    <location>
        <begin position="417"/>
        <end position="462"/>
    </location>
</feature>
<dbReference type="Pfam" id="PF01585">
    <property type="entry name" value="G-patch"/>
    <property type="match status" value="2"/>
</dbReference>
<protein>
    <recommendedName>
        <fullName evidence="2">G-patch domain-containing protein</fullName>
    </recommendedName>
</protein>
<dbReference type="Proteomes" id="UP000030711">
    <property type="component" value="Unassembled WGS sequence"/>
</dbReference>
<sequence length="462" mass="50031">MDFSQPFILCGSKDSQIVAYVDEGPSSVDQANISYEYHSDFVLGDSSHRGLGDCNEYDAAPTGIEASSRKMENREESQSGMSSPEQEDTSAKKNSGFVSIGGLKIYTEDISDEEDGEDDVAAYGDQEDSESESAEQDGATDSFESDDSEDMSDSGSDVDDEIARDYLEGIGGSNSLRQMIQTILLDASMEYGMQRKRQSKHQGLGNVRDNWSSAVDDFILVKDVRTLSAKKNRGTRVPQSQTLGSHKSTRSRRFPGEKKKHRKELIAAKRLDRMICRGKLEQIVLNGVDIHSFQPMHSRDCSQVSGASENGEEHVTLVTSESFGAFEVHTRGFGSKMMAKMGFIEGQGLGKGGTGLTEPIEVIKRPKSLGLGMSFPESGEEPERNRESESQSAKSKQGGRGASVRTPQSIGAFGRHTRGFGSRVTAKMGFVEGMGLGKDSQGIVNPLAAVRLPKSRGLGATG</sequence>
<accession>A0AAD9T996</accession>
<comment type="caution">
    <text evidence="3">The sequence shown here is derived from an EMBL/GenBank/DDBJ whole genome shotgun (WGS) entry which is preliminary data.</text>
</comment>
<feature type="region of interest" description="Disordered" evidence="1">
    <location>
        <begin position="122"/>
        <end position="158"/>
    </location>
</feature>
<feature type="compositionally biased region" description="Polar residues" evidence="1">
    <location>
        <begin position="237"/>
        <end position="246"/>
    </location>
</feature>
<organism evidence="3 4">
    <name type="scientific">Eucalyptus grandis</name>
    <name type="common">Flooded gum</name>
    <dbReference type="NCBI Taxonomy" id="71139"/>
    <lineage>
        <taxon>Eukaryota</taxon>
        <taxon>Viridiplantae</taxon>
        <taxon>Streptophyta</taxon>
        <taxon>Embryophyta</taxon>
        <taxon>Tracheophyta</taxon>
        <taxon>Spermatophyta</taxon>
        <taxon>Magnoliopsida</taxon>
        <taxon>eudicotyledons</taxon>
        <taxon>Gunneridae</taxon>
        <taxon>Pentapetalae</taxon>
        <taxon>rosids</taxon>
        <taxon>malvids</taxon>
        <taxon>Myrtales</taxon>
        <taxon>Myrtaceae</taxon>
        <taxon>Myrtoideae</taxon>
        <taxon>Eucalypteae</taxon>
        <taxon>Eucalyptus</taxon>
    </lineage>
</organism>